<dbReference type="PROSITE" id="PS51371">
    <property type="entry name" value="CBS"/>
    <property type="match status" value="1"/>
</dbReference>
<dbReference type="SUPFAM" id="SSF54631">
    <property type="entry name" value="CBS-domain pair"/>
    <property type="match status" value="1"/>
</dbReference>
<organism evidence="3">
    <name type="scientific">Candidatus Nitrotoga fabula</name>
    <dbReference type="NCBI Taxonomy" id="2182327"/>
    <lineage>
        <taxon>Bacteria</taxon>
        <taxon>Pseudomonadati</taxon>
        <taxon>Pseudomonadota</taxon>
        <taxon>Betaproteobacteria</taxon>
        <taxon>Nitrosomonadales</taxon>
        <taxon>Gallionellaceae</taxon>
        <taxon>Candidatus Nitrotoga</taxon>
    </lineage>
</organism>
<protein>
    <recommendedName>
        <fullName evidence="2">CBS domain-containing protein</fullName>
    </recommendedName>
</protein>
<keyword evidence="1" id="KW-0129">CBS domain</keyword>
<dbReference type="InterPro" id="IPR046342">
    <property type="entry name" value="CBS_dom_sf"/>
</dbReference>
<evidence type="ECO:0000259" key="2">
    <source>
        <dbReference type="PROSITE" id="PS51371"/>
    </source>
</evidence>
<dbReference type="AlphaFoldDB" id="A0A2X0QUZ6"/>
<dbReference type="Pfam" id="PF00571">
    <property type="entry name" value="CBS"/>
    <property type="match status" value="1"/>
</dbReference>
<dbReference type="EMBL" id="LS423452">
    <property type="protein sequence ID" value="SPS05398.1"/>
    <property type="molecule type" value="Genomic_DNA"/>
</dbReference>
<name>A0A2X0QUZ6_9PROT</name>
<evidence type="ECO:0000313" key="3">
    <source>
        <dbReference type="EMBL" id="SPS05398.1"/>
    </source>
</evidence>
<dbReference type="InterPro" id="IPR000644">
    <property type="entry name" value="CBS_dom"/>
</dbReference>
<gene>
    <name evidence="3" type="ORF">NITFAB_0988</name>
</gene>
<evidence type="ECO:0000256" key="1">
    <source>
        <dbReference type="PROSITE-ProRule" id="PRU00703"/>
    </source>
</evidence>
<sequence length="92" mass="10128">MATSWDNRSSATIFLQRDDTVLEAAKLMRLHQVSNVQVIDNCNGKIIPVGVITDHDLVVEIMAPGLDYMVITVGDIIDLRSAGPYPSIYDLP</sequence>
<dbReference type="Gene3D" id="3.10.580.10">
    <property type="entry name" value="CBS-domain"/>
    <property type="match status" value="1"/>
</dbReference>
<accession>A0A2X0QUZ6</accession>
<reference evidence="3" key="1">
    <citation type="submission" date="2018-05" db="EMBL/GenBank/DDBJ databases">
        <authorList>
            <person name="Lanie J.A."/>
            <person name="Ng W.-L."/>
            <person name="Kazmierczak K.M."/>
            <person name="Andrzejewski T.M."/>
            <person name="Davidsen T.M."/>
            <person name="Wayne K.J."/>
            <person name="Tettelin H."/>
            <person name="Glass J.I."/>
            <person name="Rusch D."/>
            <person name="Podicherti R."/>
            <person name="Tsui H.-C.T."/>
            <person name="Winkler M.E."/>
        </authorList>
    </citation>
    <scope>NUCLEOTIDE SEQUENCE</scope>
    <source>
        <strain evidence="3">KNB</strain>
    </source>
</reference>
<feature type="domain" description="CBS" evidence="2">
    <location>
        <begin position="8"/>
        <end position="68"/>
    </location>
</feature>
<proteinExistence type="predicted"/>